<reference evidence="1" key="2">
    <citation type="submission" date="2020-09" db="EMBL/GenBank/DDBJ databases">
        <authorList>
            <person name="Sun Q."/>
            <person name="Ohkuma M."/>
        </authorList>
    </citation>
    <scope>NUCLEOTIDE SEQUENCE</scope>
    <source>
        <strain evidence="1">JCM 4125</strain>
    </source>
</reference>
<protein>
    <submittedName>
        <fullName evidence="1">Uncharacterized protein</fullName>
    </submittedName>
</protein>
<gene>
    <name evidence="1" type="ORF">GCM10010226_89710</name>
</gene>
<dbReference type="Proteomes" id="UP000646776">
    <property type="component" value="Unassembled WGS sequence"/>
</dbReference>
<accession>A0A918HQX5</accession>
<organism evidence="1 2">
    <name type="scientific">Streptomyces phaeofaciens</name>
    <dbReference type="NCBI Taxonomy" id="68254"/>
    <lineage>
        <taxon>Bacteria</taxon>
        <taxon>Bacillati</taxon>
        <taxon>Actinomycetota</taxon>
        <taxon>Actinomycetes</taxon>
        <taxon>Kitasatosporales</taxon>
        <taxon>Streptomycetaceae</taxon>
        <taxon>Streptomyces</taxon>
    </lineage>
</organism>
<name>A0A918HQX5_9ACTN</name>
<dbReference type="Gene3D" id="3.30.465.10">
    <property type="match status" value="1"/>
</dbReference>
<evidence type="ECO:0000313" key="2">
    <source>
        <dbReference type="Proteomes" id="UP000646776"/>
    </source>
</evidence>
<dbReference type="EMBL" id="BMSA01000057">
    <property type="protein sequence ID" value="GGT98469.1"/>
    <property type="molecule type" value="Genomic_DNA"/>
</dbReference>
<keyword evidence="2" id="KW-1185">Reference proteome</keyword>
<reference evidence="1" key="1">
    <citation type="journal article" date="2014" name="Int. J. Syst. Evol. Microbiol.">
        <title>Complete genome sequence of Corynebacterium casei LMG S-19264T (=DSM 44701T), isolated from a smear-ripened cheese.</title>
        <authorList>
            <consortium name="US DOE Joint Genome Institute (JGI-PGF)"/>
            <person name="Walter F."/>
            <person name="Albersmeier A."/>
            <person name="Kalinowski J."/>
            <person name="Ruckert C."/>
        </authorList>
    </citation>
    <scope>NUCLEOTIDE SEQUENCE</scope>
    <source>
        <strain evidence="1">JCM 4125</strain>
    </source>
</reference>
<dbReference type="InterPro" id="IPR016169">
    <property type="entry name" value="FAD-bd_PCMH_sub2"/>
</dbReference>
<sequence length="75" mass="8150">MLTYDFEVRAVDRHDPYLFWAVRSRGANSGIATAFEFQASPVPGVCADITACDAAELLTWWGRAVEASPVSCPVS</sequence>
<comment type="caution">
    <text evidence="1">The sequence shown here is derived from an EMBL/GenBank/DDBJ whole genome shotgun (WGS) entry which is preliminary data.</text>
</comment>
<evidence type="ECO:0000313" key="1">
    <source>
        <dbReference type="EMBL" id="GGT98469.1"/>
    </source>
</evidence>
<dbReference type="AlphaFoldDB" id="A0A918HQX5"/>
<dbReference type="Gene3D" id="3.40.462.20">
    <property type="match status" value="1"/>
</dbReference>
<proteinExistence type="predicted"/>